<keyword evidence="9" id="KW-0830">Ubiquinone</keyword>
<dbReference type="InterPro" id="IPR029052">
    <property type="entry name" value="Metallo-depent_PP-like"/>
</dbReference>
<dbReference type="AlphaFoldDB" id="A0A0M0K0P4"/>
<accession>A0A0M0K0P4</accession>
<proteinExistence type="inferred from homology"/>
<organism evidence="9 10">
    <name type="scientific">Chrysochromulina tobinii</name>
    <dbReference type="NCBI Taxonomy" id="1460289"/>
    <lineage>
        <taxon>Eukaryota</taxon>
        <taxon>Haptista</taxon>
        <taxon>Haptophyta</taxon>
        <taxon>Prymnesiophyceae</taxon>
        <taxon>Prymnesiales</taxon>
        <taxon>Chrysochromulinaceae</taxon>
        <taxon>Chrysochromulina</taxon>
    </lineage>
</organism>
<sequence>MGIVGAPSESSAIVFNGDFVDRGANGVEVLASLALLKACHPRDVVLLRGNHEDELLATAYGFKDELTSKYPGQAAELWDAAVRLFAALPLGATAPEAFIVHGGLPSEKFEIATLARLGVAERRLPSVLRAAAAPEGPSAHAAAEQLALMQGVLWSDPAHGRDHVGVKSNDSRGGTGCLFAEDVSRAFLQREGLRFLIRSHQVVEEGYERTVLDEPTTTKPSSELTKSLELLTVFSAAAYPNGEGANKGAVLRLRAAPVHGAVSGAGARAATLEPVTFQLHGASRPDRDADARRSLGALIRSHRGRLRERFGAHVREKQTRIGVDAWASVMRSELKLLVDWEALQPALAPTIKRGGSTGLVDTGLVDFERFLASPLVAGEAEGPRGKPASGGAAQAGEIERLYKSLESLRAVVEMLDTDKNGKVDRDEFLEGFQQLNEGLPDAEKLSSEQGWRDVANALFDTVDTDGSGTISLAELTEAFRMTVMRSPDLLLQIMRQAVLVVPDDVSTLVAALHRAAPWQQVLLRRGEYNVDGRDEARIVAKLCSLRQCSEAAVLIAHASLVFLEACDLSHCTAAFLAGEGFGHSLRLDGCTLMKTALKIWADADRPRAFEWGASEYEEVREEPEGEESGYADIVRPAQPRGAHDDDSSDTDSLEDATAFANMEALMEELDNAALSAAAS</sequence>
<dbReference type="GO" id="GO:0005509">
    <property type="term" value="F:calcium ion binding"/>
    <property type="evidence" value="ECO:0007669"/>
    <property type="project" value="InterPro"/>
</dbReference>
<keyword evidence="4" id="KW-0106">Calcium</keyword>
<evidence type="ECO:0000256" key="1">
    <source>
        <dbReference type="ARBA" id="ARBA00001936"/>
    </source>
</evidence>
<comment type="catalytic activity">
    <reaction evidence="6">
        <text>O-phospho-L-threonyl-[protein] + H2O = L-threonyl-[protein] + phosphate</text>
        <dbReference type="Rhea" id="RHEA:47004"/>
        <dbReference type="Rhea" id="RHEA-COMP:11060"/>
        <dbReference type="Rhea" id="RHEA-COMP:11605"/>
        <dbReference type="ChEBI" id="CHEBI:15377"/>
        <dbReference type="ChEBI" id="CHEBI:30013"/>
        <dbReference type="ChEBI" id="CHEBI:43474"/>
        <dbReference type="ChEBI" id="CHEBI:61977"/>
        <dbReference type="EC" id="3.1.3.16"/>
    </reaction>
</comment>
<dbReference type="SMART" id="SM00156">
    <property type="entry name" value="PP2Ac"/>
    <property type="match status" value="1"/>
</dbReference>
<feature type="domain" description="EF-hand" evidence="8">
    <location>
        <begin position="403"/>
        <end position="438"/>
    </location>
</feature>
<evidence type="ECO:0000256" key="6">
    <source>
        <dbReference type="RuleBase" id="RU004273"/>
    </source>
</evidence>
<evidence type="ECO:0000256" key="3">
    <source>
        <dbReference type="ARBA" id="ARBA00022723"/>
    </source>
</evidence>
<keyword evidence="3" id="KW-0479">Metal-binding</keyword>
<dbReference type="Pfam" id="PF00149">
    <property type="entry name" value="Metallophos"/>
    <property type="match status" value="1"/>
</dbReference>
<dbReference type="OrthoDB" id="442428at2759"/>
<dbReference type="PANTHER" id="PTHR45668:SF5">
    <property type="entry name" value="SERINE_THREONINE-PROTEIN PHOSPHATASE 5"/>
    <property type="match status" value="1"/>
</dbReference>
<evidence type="ECO:0000313" key="10">
    <source>
        <dbReference type="Proteomes" id="UP000037460"/>
    </source>
</evidence>
<evidence type="ECO:0000256" key="5">
    <source>
        <dbReference type="ARBA" id="ARBA00023211"/>
    </source>
</evidence>
<dbReference type="GO" id="GO:0004722">
    <property type="term" value="F:protein serine/threonine phosphatase activity"/>
    <property type="evidence" value="ECO:0007669"/>
    <property type="project" value="UniProtKB-EC"/>
</dbReference>
<gene>
    <name evidence="9" type="ORF">Ctob_007669</name>
</gene>
<dbReference type="CDD" id="cd00144">
    <property type="entry name" value="MPP_PPP_family"/>
    <property type="match status" value="1"/>
</dbReference>
<dbReference type="InterPro" id="IPR006186">
    <property type="entry name" value="Ser/Thr-sp_prot-phosphatase"/>
</dbReference>
<dbReference type="InterPro" id="IPR011992">
    <property type="entry name" value="EF-hand-dom_pair"/>
</dbReference>
<evidence type="ECO:0000256" key="2">
    <source>
        <dbReference type="ARBA" id="ARBA00008294"/>
    </source>
</evidence>
<dbReference type="Gene3D" id="1.10.238.10">
    <property type="entry name" value="EF-hand"/>
    <property type="match status" value="1"/>
</dbReference>
<dbReference type="PRINTS" id="PR00114">
    <property type="entry name" value="STPHPHTASE"/>
</dbReference>
<feature type="region of interest" description="Disordered" evidence="7">
    <location>
        <begin position="616"/>
        <end position="659"/>
    </location>
</feature>
<dbReference type="Pfam" id="PF13202">
    <property type="entry name" value="EF-hand_5"/>
    <property type="match status" value="2"/>
</dbReference>
<feature type="domain" description="EF-hand" evidence="8">
    <location>
        <begin position="450"/>
        <end position="485"/>
    </location>
</feature>
<keyword evidence="5" id="KW-0464">Manganese</keyword>
<name>A0A0M0K0P4_9EUKA</name>
<evidence type="ECO:0000313" key="9">
    <source>
        <dbReference type="EMBL" id="KOO32167.1"/>
    </source>
</evidence>
<dbReference type="EMBL" id="JWZX01001835">
    <property type="protein sequence ID" value="KOO32167.1"/>
    <property type="molecule type" value="Genomic_DNA"/>
</dbReference>
<dbReference type="Gene3D" id="3.60.21.10">
    <property type="match status" value="1"/>
</dbReference>
<keyword evidence="6" id="KW-0378">Hydrolase</keyword>
<dbReference type="PROSITE" id="PS50222">
    <property type="entry name" value="EF_HAND_2"/>
    <property type="match status" value="2"/>
</dbReference>
<evidence type="ECO:0000256" key="7">
    <source>
        <dbReference type="SAM" id="MobiDB-lite"/>
    </source>
</evidence>
<evidence type="ECO:0000256" key="4">
    <source>
        <dbReference type="ARBA" id="ARBA00022837"/>
    </source>
</evidence>
<dbReference type="PROSITE" id="PS00125">
    <property type="entry name" value="SER_THR_PHOSPHATASE"/>
    <property type="match status" value="1"/>
</dbReference>
<dbReference type="SUPFAM" id="SSF56300">
    <property type="entry name" value="Metallo-dependent phosphatases"/>
    <property type="match status" value="1"/>
</dbReference>
<evidence type="ECO:0000259" key="8">
    <source>
        <dbReference type="PROSITE" id="PS50222"/>
    </source>
</evidence>
<comment type="caution">
    <text evidence="9">The sequence shown here is derived from an EMBL/GenBank/DDBJ whole genome shotgun (WGS) entry which is preliminary data.</text>
</comment>
<reference evidence="10" key="1">
    <citation type="journal article" date="2015" name="PLoS Genet.">
        <title>Genome Sequence and Transcriptome Analyses of Chrysochromulina tobin: Metabolic Tools for Enhanced Algal Fitness in the Prominent Order Prymnesiales (Haptophyceae).</title>
        <authorList>
            <person name="Hovde B.T."/>
            <person name="Deodato C.R."/>
            <person name="Hunsperger H.M."/>
            <person name="Ryken S.A."/>
            <person name="Yost W."/>
            <person name="Jha R.K."/>
            <person name="Patterson J."/>
            <person name="Monnat R.J. Jr."/>
            <person name="Barlow S.B."/>
            <person name="Starkenburg S.R."/>
            <person name="Cattolico R.A."/>
        </authorList>
    </citation>
    <scope>NUCLEOTIDE SEQUENCE</scope>
    <source>
        <strain evidence="10">CCMP291</strain>
    </source>
</reference>
<dbReference type="InterPro" id="IPR018247">
    <property type="entry name" value="EF_Hand_1_Ca_BS"/>
</dbReference>
<protein>
    <recommendedName>
        <fullName evidence="6">Serine/threonine-protein phosphatase</fullName>
        <ecNumber evidence="6">3.1.3.16</ecNumber>
    </recommendedName>
</protein>
<comment type="similarity">
    <text evidence="2 6">Belongs to the PPP phosphatase family.</text>
</comment>
<dbReference type="PROSITE" id="PS00018">
    <property type="entry name" value="EF_HAND_1"/>
    <property type="match status" value="2"/>
</dbReference>
<feature type="compositionally biased region" description="Acidic residues" evidence="7">
    <location>
        <begin position="616"/>
        <end position="629"/>
    </location>
</feature>
<dbReference type="CDD" id="cd00051">
    <property type="entry name" value="EFh"/>
    <property type="match status" value="1"/>
</dbReference>
<dbReference type="InterPro" id="IPR051134">
    <property type="entry name" value="PPP_phosphatase"/>
</dbReference>
<dbReference type="InterPro" id="IPR004843">
    <property type="entry name" value="Calcineurin-like_PHP"/>
</dbReference>
<dbReference type="SMART" id="SM00054">
    <property type="entry name" value="EFh"/>
    <property type="match status" value="2"/>
</dbReference>
<dbReference type="Proteomes" id="UP000037460">
    <property type="component" value="Unassembled WGS sequence"/>
</dbReference>
<dbReference type="EC" id="3.1.3.16" evidence="6"/>
<dbReference type="PANTHER" id="PTHR45668">
    <property type="entry name" value="SERINE/THREONINE-PROTEIN PHOSPHATASE 5-RELATED"/>
    <property type="match status" value="1"/>
</dbReference>
<dbReference type="InterPro" id="IPR002048">
    <property type="entry name" value="EF_hand_dom"/>
</dbReference>
<keyword evidence="10" id="KW-1185">Reference proteome</keyword>
<comment type="cofactor">
    <cofactor evidence="1">
        <name>Mn(2+)</name>
        <dbReference type="ChEBI" id="CHEBI:29035"/>
    </cofactor>
</comment>
<dbReference type="SUPFAM" id="SSF47473">
    <property type="entry name" value="EF-hand"/>
    <property type="match status" value="1"/>
</dbReference>